<gene>
    <name evidence="1" type="ORF">FHR24_000816</name>
</gene>
<dbReference type="PANTHER" id="PTHR38471:SF2">
    <property type="entry name" value="FOUR HELIX BUNDLE PROTEIN"/>
    <property type="match status" value="1"/>
</dbReference>
<comment type="caution">
    <text evidence="1">The sequence shown here is derived from an EMBL/GenBank/DDBJ whole genome shotgun (WGS) entry which is preliminary data.</text>
</comment>
<dbReference type="CDD" id="cd16377">
    <property type="entry name" value="23S_rRNA_IVP_like"/>
    <property type="match status" value="1"/>
</dbReference>
<dbReference type="RefSeq" id="WP_167184237.1">
    <property type="nucleotide sequence ID" value="NZ_JAASQL010000001.1"/>
</dbReference>
<evidence type="ECO:0000313" key="1">
    <source>
        <dbReference type="EMBL" id="NIJ44377.1"/>
    </source>
</evidence>
<protein>
    <submittedName>
        <fullName evidence="1">Four helix bundle protein</fullName>
    </submittedName>
</protein>
<dbReference type="Pfam" id="PF05635">
    <property type="entry name" value="23S_rRNA_IVP"/>
    <property type="match status" value="1"/>
</dbReference>
<dbReference type="InterPro" id="IPR012657">
    <property type="entry name" value="23S_rRNA-intervening_sequence"/>
</dbReference>
<dbReference type="SUPFAM" id="SSF158446">
    <property type="entry name" value="IVS-encoded protein-like"/>
    <property type="match status" value="1"/>
</dbReference>
<dbReference type="Proteomes" id="UP000745859">
    <property type="component" value="Unassembled WGS sequence"/>
</dbReference>
<name>A0ABX0U6B0_9FLAO</name>
<keyword evidence="2" id="KW-1185">Reference proteome</keyword>
<sequence>MHKFSFEKLIVWQDSKELVKEIYKITNDFPKSETYGLSSQLRRASISVSSNLAEGSSRKTNKDKANFSTIAYSSLIEVLNQIIIAYELDYITIQKYENIRALIEMISNKINALRKTQLNN</sequence>
<accession>A0ABX0U6B0</accession>
<dbReference type="EMBL" id="JAASQL010000001">
    <property type="protein sequence ID" value="NIJ44377.1"/>
    <property type="molecule type" value="Genomic_DNA"/>
</dbReference>
<dbReference type="Gene3D" id="1.20.1440.60">
    <property type="entry name" value="23S rRNA-intervening sequence"/>
    <property type="match status" value="1"/>
</dbReference>
<reference evidence="1 2" key="1">
    <citation type="submission" date="2020-03" db="EMBL/GenBank/DDBJ databases">
        <title>Genomic Encyclopedia of Type Strains, Phase IV (KMG-IV): sequencing the most valuable type-strain genomes for metagenomic binning, comparative biology and taxonomic classification.</title>
        <authorList>
            <person name="Goeker M."/>
        </authorList>
    </citation>
    <scope>NUCLEOTIDE SEQUENCE [LARGE SCALE GENOMIC DNA]</scope>
    <source>
        <strain evidence="1 2">DSM 101599</strain>
    </source>
</reference>
<proteinExistence type="predicted"/>
<dbReference type="InterPro" id="IPR036583">
    <property type="entry name" value="23S_rRNA_IVS_sf"/>
</dbReference>
<evidence type="ECO:0000313" key="2">
    <source>
        <dbReference type="Proteomes" id="UP000745859"/>
    </source>
</evidence>
<dbReference type="NCBIfam" id="TIGR02436">
    <property type="entry name" value="four helix bundle protein"/>
    <property type="match status" value="1"/>
</dbReference>
<organism evidence="1 2">
    <name type="scientific">Wenyingzhuangia heitensis</name>
    <dbReference type="NCBI Taxonomy" id="1487859"/>
    <lineage>
        <taxon>Bacteria</taxon>
        <taxon>Pseudomonadati</taxon>
        <taxon>Bacteroidota</taxon>
        <taxon>Flavobacteriia</taxon>
        <taxon>Flavobacteriales</taxon>
        <taxon>Flavobacteriaceae</taxon>
        <taxon>Wenyingzhuangia</taxon>
    </lineage>
</organism>
<dbReference type="PANTHER" id="PTHR38471">
    <property type="entry name" value="FOUR HELIX BUNDLE PROTEIN"/>
    <property type="match status" value="1"/>
</dbReference>